<dbReference type="InterPro" id="IPR023214">
    <property type="entry name" value="HAD_sf"/>
</dbReference>
<protein>
    <recommendedName>
        <fullName evidence="1">Mitochondrial import inner membrane translocase subunit TIM50</fullName>
    </recommendedName>
</protein>
<dbReference type="InterPro" id="IPR050365">
    <property type="entry name" value="TIM50"/>
</dbReference>
<dbReference type="VEuPathDB" id="TrichDB:TRFO_34653"/>
<sequence>MENISRLINENQKQLNEMGTIDSEEWIVSSFLSSQDSQPTLVLDLDETLIFCASVKPRGQSLPIKVGRRRVYIQPRPGLQPFLAEVSKYYDIFFFTASKCNYANKIIDAIWPNTPRSHRFFRDSCKSENGYLVKDLSVINRQLSFVLLVDDIEGSALLQPNNLIRISPFYGDMNDNVLLEQLLPLLKNAALERDIVRAVQQKISQSFPSELFISR</sequence>
<proteinExistence type="inferred from homology"/>
<name>A0A1J4JIF1_9EUKA</name>
<dbReference type="RefSeq" id="XP_068352105.1">
    <property type="nucleotide sequence ID" value="XM_068509784.1"/>
</dbReference>
<dbReference type="CDD" id="cd07521">
    <property type="entry name" value="HAD_FCP1-like"/>
    <property type="match status" value="1"/>
</dbReference>
<dbReference type="GO" id="GO:0015031">
    <property type="term" value="P:protein transport"/>
    <property type="evidence" value="ECO:0007669"/>
    <property type="project" value="UniProtKB-KW"/>
</dbReference>
<comment type="function">
    <text evidence="1">Essential component of the TIM23 complex, a complex that mediates the translocation of transit peptide-containing proteins across the mitochondrial inner membrane.</text>
</comment>
<comment type="caution">
    <text evidence="3">The sequence shown here is derived from an EMBL/GenBank/DDBJ whole genome shotgun (WGS) entry which is preliminary data.</text>
</comment>
<keyword evidence="1" id="KW-0653">Protein transport</keyword>
<dbReference type="InterPro" id="IPR036412">
    <property type="entry name" value="HAD-like_sf"/>
</dbReference>
<comment type="similarity">
    <text evidence="1">Belongs to the TIM50 family.</text>
</comment>
<dbReference type="Gene3D" id="3.40.50.1000">
    <property type="entry name" value="HAD superfamily/HAD-like"/>
    <property type="match status" value="1"/>
</dbReference>
<keyword evidence="1" id="KW-0809">Transit peptide</keyword>
<evidence type="ECO:0000259" key="2">
    <source>
        <dbReference type="PROSITE" id="PS50969"/>
    </source>
</evidence>
<keyword evidence="1" id="KW-0813">Transport</keyword>
<comment type="subcellular location">
    <subcellularLocation>
        <location evidence="1">Mitochondrion inner membrane</location>
        <topology evidence="1">Single-pass membrane protein</topology>
    </subcellularLocation>
</comment>
<dbReference type="AlphaFoldDB" id="A0A1J4JIF1"/>
<accession>A0A1J4JIF1</accession>
<dbReference type="SMART" id="SM00577">
    <property type="entry name" value="CPDc"/>
    <property type="match status" value="1"/>
</dbReference>
<dbReference type="InterPro" id="IPR004274">
    <property type="entry name" value="FCP1_dom"/>
</dbReference>
<dbReference type="PROSITE" id="PS50969">
    <property type="entry name" value="FCP1"/>
    <property type="match status" value="1"/>
</dbReference>
<dbReference type="Proteomes" id="UP000179807">
    <property type="component" value="Unassembled WGS sequence"/>
</dbReference>
<dbReference type="GeneID" id="94844488"/>
<evidence type="ECO:0000313" key="3">
    <source>
        <dbReference type="EMBL" id="OHS98968.1"/>
    </source>
</evidence>
<dbReference type="PANTHER" id="PTHR12210">
    <property type="entry name" value="DULLARD PROTEIN PHOSPHATASE"/>
    <property type="match status" value="1"/>
</dbReference>
<dbReference type="Pfam" id="PF03031">
    <property type="entry name" value="NIF"/>
    <property type="match status" value="1"/>
</dbReference>
<evidence type="ECO:0000313" key="4">
    <source>
        <dbReference type="Proteomes" id="UP000179807"/>
    </source>
</evidence>
<keyword evidence="4" id="KW-1185">Reference proteome</keyword>
<dbReference type="EMBL" id="MLAK01001029">
    <property type="protein sequence ID" value="OHS98968.1"/>
    <property type="molecule type" value="Genomic_DNA"/>
</dbReference>
<organism evidence="3 4">
    <name type="scientific">Tritrichomonas foetus</name>
    <dbReference type="NCBI Taxonomy" id="1144522"/>
    <lineage>
        <taxon>Eukaryota</taxon>
        <taxon>Metamonada</taxon>
        <taxon>Parabasalia</taxon>
        <taxon>Tritrichomonadida</taxon>
        <taxon>Tritrichomonadidae</taxon>
        <taxon>Tritrichomonas</taxon>
    </lineage>
</organism>
<gene>
    <name evidence="3" type="ORF">TRFO_34653</name>
</gene>
<dbReference type="OrthoDB" id="287041at2759"/>
<dbReference type="SUPFAM" id="SSF56784">
    <property type="entry name" value="HAD-like"/>
    <property type="match status" value="1"/>
</dbReference>
<evidence type="ECO:0000256" key="1">
    <source>
        <dbReference type="RuleBase" id="RU365079"/>
    </source>
</evidence>
<dbReference type="GO" id="GO:0005744">
    <property type="term" value="C:TIM23 mitochondrial import inner membrane translocase complex"/>
    <property type="evidence" value="ECO:0007669"/>
    <property type="project" value="UniProtKB-UniRule"/>
</dbReference>
<keyword evidence="1" id="KW-0496">Mitochondrion</keyword>
<reference evidence="3" key="1">
    <citation type="submission" date="2016-10" db="EMBL/GenBank/DDBJ databases">
        <authorList>
            <person name="Benchimol M."/>
            <person name="Almeida L.G."/>
            <person name="Vasconcelos A.T."/>
            <person name="Perreira-Neves A."/>
            <person name="Rosa I.A."/>
            <person name="Tasca T."/>
            <person name="Bogo M.R."/>
            <person name="de Souza W."/>
        </authorList>
    </citation>
    <scope>NUCLEOTIDE SEQUENCE [LARGE SCALE GENOMIC DNA]</scope>
    <source>
        <strain evidence="3">K</strain>
    </source>
</reference>
<keyword evidence="1" id="KW-0811">Translocation</keyword>
<feature type="domain" description="FCP1 homology" evidence="2">
    <location>
        <begin position="34"/>
        <end position="189"/>
    </location>
</feature>
<comment type="subunit">
    <text evidence="1">Component of the TIM23 complex.</text>
</comment>